<proteinExistence type="predicted"/>
<reference evidence="1 2" key="1">
    <citation type="submission" date="2023-08" db="EMBL/GenBank/DDBJ databases">
        <title>A Necator americanus chromosomal reference genome.</title>
        <authorList>
            <person name="Ilik V."/>
            <person name="Petrzelkova K.J."/>
            <person name="Pardy F."/>
            <person name="Fuh T."/>
            <person name="Niatou-Singa F.S."/>
            <person name="Gouil Q."/>
            <person name="Baker L."/>
            <person name="Ritchie M.E."/>
            <person name="Jex A.R."/>
            <person name="Gazzola D."/>
            <person name="Li H."/>
            <person name="Toshio Fujiwara R."/>
            <person name="Zhan B."/>
            <person name="Aroian R.V."/>
            <person name="Pafco B."/>
            <person name="Schwarz E.M."/>
        </authorList>
    </citation>
    <scope>NUCLEOTIDE SEQUENCE [LARGE SCALE GENOMIC DNA]</scope>
    <source>
        <strain evidence="1 2">Aroian</strain>
        <tissue evidence="1">Whole animal</tissue>
    </source>
</reference>
<sequence length="222" mass="25624">MTRLKNEPETLQKIGNAALASDVEKAFLQVRLHIKDVRCHTLLVGKTDKRTGCSEQSRHLSLRQCDYNAKNKEVAREIDNNAYVYNVIITAKSTQEVTTLYEELKKKHIAEKDLGDNTTLKIPGISWNAKENQLHLTCKYPAREKFTKRTVSEQVASVYDQMEWLTPITLHGKRFLQQLWKCDCSWDVALSQAHQEQWEDIINSVDDFNTKYADDLLRSANP</sequence>
<dbReference type="Pfam" id="PF05380">
    <property type="entry name" value="Peptidase_A17"/>
    <property type="match status" value="1"/>
</dbReference>
<dbReference type="PANTHER" id="PTHR47331">
    <property type="entry name" value="PHD-TYPE DOMAIN-CONTAINING PROTEIN"/>
    <property type="match status" value="1"/>
</dbReference>
<gene>
    <name evidence="1" type="primary">Necator_chrIII.g11241</name>
    <name evidence="1" type="ORF">RB195_010476</name>
</gene>
<protein>
    <submittedName>
        <fullName evidence="1">Uncharacterized protein</fullName>
    </submittedName>
</protein>
<dbReference type="PANTHER" id="PTHR47331:SF8">
    <property type="match status" value="1"/>
</dbReference>
<organism evidence="1 2">
    <name type="scientific">Necator americanus</name>
    <name type="common">Human hookworm</name>
    <dbReference type="NCBI Taxonomy" id="51031"/>
    <lineage>
        <taxon>Eukaryota</taxon>
        <taxon>Metazoa</taxon>
        <taxon>Ecdysozoa</taxon>
        <taxon>Nematoda</taxon>
        <taxon>Chromadorea</taxon>
        <taxon>Rhabditida</taxon>
        <taxon>Rhabditina</taxon>
        <taxon>Rhabditomorpha</taxon>
        <taxon>Strongyloidea</taxon>
        <taxon>Ancylostomatidae</taxon>
        <taxon>Bunostominae</taxon>
        <taxon>Necator</taxon>
    </lineage>
</organism>
<name>A0ABR1CYX1_NECAM</name>
<dbReference type="InterPro" id="IPR008042">
    <property type="entry name" value="Retrotrans_Pao"/>
</dbReference>
<evidence type="ECO:0000313" key="1">
    <source>
        <dbReference type="EMBL" id="KAK6743245.1"/>
    </source>
</evidence>
<evidence type="ECO:0000313" key="2">
    <source>
        <dbReference type="Proteomes" id="UP001303046"/>
    </source>
</evidence>
<comment type="caution">
    <text evidence="1">The sequence shown here is derived from an EMBL/GenBank/DDBJ whole genome shotgun (WGS) entry which is preliminary data.</text>
</comment>
<dbReference type="EMBL" id="JAVFWL010000003">
    <property type="protein sequence ID" value="KAK6743245.1"/>
    <property type="molecule type" value="Genomic_DNA"/>
</dbReference>
<accession>A0ABR1CYX1</accession>
<keyword evidence="2" id="KW-1185">Reference proteome</keyword>
<dbReference type="Proteomes" id="UP001303046">
    <property type="component" value="Unassembled WGS sequence"/>
</dbReference>